<reference evidence="2" key="1">
    <citation type="submission" date="2015-10" db="EMBL/GenBank/DDBJ databases">
        <authorList>
            <person name="Regsiter A."/>
            <person name="william w."/>
        </authorList>
    </citation>
    <scope>NUCLEOTIDE SEQUENCE</scope>
    <source>
        <strain evidence="2">Montdore</strain>
    </source>
</reference>
<dbReference type="EMBL" id="LN890953">
    <property type="protein sequence ID" value="CUS15015.1"/>
    <property type="molecule type" value="Genomic_DNA"/>
</dbReference>
<proteinExistence type="predicted"/>
<accession>A0A292Q7U2</accession>
<feature type="compositionally biased region" description="Pro residues" evidence="1">
    <location>
        <begin position="43"/>
        <end position="70"/>
    </location>
</feature>
<feature type="region of interest" description="Disordered" evidence="1">
    <location>
        <begin position="201"/>
        <end position="237"/>
    </location>
</feature>
<evidence type="ECO:0000313" key="3">
    <source>
        <dbReference type="Proteomes" id="UP001412239"/>
    </source>
</evidence>
<feature type="compositionally biased region" description="Polar residues" evidence="1">
    <location>
        <begin position="227"/>
        <end position="237"/>
    </location>
</feature>
<evidence type="ECO:0000313" key="2">
    <source>
        <dbReference type="EMBL" id="CUS15015.1"/>
    </source>
</evidence>
<name>A0A292Q7U2_9PEZI</name>
<gene>
    <name evidence="2" type="ORF">GSTUAT00000909001</name>
</gene>
<organism evidence="2 3">
    <name type="scientific">Tuber aestivum</name>
    <name type="common">summer truffle</name>
    <dbReference type="NCBI Taxonomy" id="59557"/>
    <lineage>
        <taxon>Eukaryota</taxon>
        <taxon>Fungi</taxon>
        <taxon>Dikarya</taxon>
        <taxon>Ascomycota</taxon>
        <taxon>Pezizomycotina</taxon>
        <taxon>Pezizomycetes</taxon>
        <taxon>Pezizales</taxon>
        <taxon>Tuberaceae</taxon>
        <taxon>Tuber</taxon>
    </lineage>
</organism>
<dbReference type="Proteomes" id="UP001412239">
    <property type="component" value="Unassembled WGS sequence"/>
</dbReference>
<dbReference type="AlphaFoldDB" id="A0A292Q7U2"/>
<protein>
    <submittedName>
        <fullName evidence="2">Uncharacterized protein</fullName>
    </submittedName>
</protein>
<evidence type="ECO:0000256" key="1">
    <source>
        <dbReference type="SAM" id="MobiDB-lite"/>
    </source>
</evidence>
<sequence>MRQKTLIKDGRFVTGWHFDSRDDFLQNRILLPSALWEEYESQFPPPQSPPPSPSPSPSTPSSPPHPPPTSQPVLILRVPQSGRLYHICPPTHPQMLRKQWAMMLHRRKIFLRGEAWTGVTLGELAEICVGRIGVLEGWTKAGVGMGDISLRFCGVKVGRRITIGELIDFARVHLEEPDEGVWECPVFLEVAIQRASSPSAASTAVVDGDERSGKKRRNGEGEEDTIQHVSPSATPSSGTIAGYLGWALDGRHGG</sequence>
<keyword evidence="3" id="KW-1185">Reference proteome</keyword>
<feature type="region of interest" description="Disordered" evidence="1">
    <location>
        <begin position="40"/>
        <end position="72"/>
    </location>
</feature>